<name>A0A8S0PDD1_OLEEU</name>
<accession>A0A8S0PDD1</accession>
<protein>
    <submittedName>
        <fullName evidence="1">Disulfide-isomerase</fullName>
    </submittedName>
</protein>
<dbReference type="Gramene" id="OE9A055399T1">
    <property type="protein sequence ID" value="OE9A055399C1"/>
    <property type="gene ID" value="OE9A055399"/>
</dbReference>
<organism evidence="1 2">
    <name type="scientific">Olea europaea subsp. europaea</name>
    <dbReference type="NCBI Taxonomy" id="158383"/>
    <lineage>
        <taxon>Eukaryota</taxon>
        <taxon>Viridiplantae</taxon>
        <taxon>Streptophyta</taxon>
        <taxon>Embryophyta</taxon>
        <taxon>Tracheophyta</taxon>
        <taxon>Spermatophyta</taxon>
        <taxon>Magnoliopsida</taxon>
        <taxon>eudicotyledons</taxon>
        <taxon>Gunneridae</taxon>
        <taxon>Pentapetalae</taxon>
        <taxon>asterids</taxon>
        <taxon>lamiids</taxon>
        <taxon>Lamiales</taxon>
        <taxon>Oleaceae</taxon>
        <taxon>Oleeae</taxon>
        <taxon>Olea</taxon>
    </lineage>
</organism>
<proteinExistence type="predicted"/>
<dbReference type="AlphaFoldDB" id="A0A8S0PDD1"/>
<comment type="caution">
    <text evidence="1">The sequence shown here is derived from an EMBL/GenBank/DDBJ whole genome shotgun (WGS) entry which is preliminary data.</text>
</comment>
<evidence type="ECO:0000313" key="2">
    <source>
        <dbReference type="Proteomes" id="UP000594638"/>
    </source>
</evidence>
<reference evidence="1 2" key="1">
    <citation type="submission" date="2019-12" db="EMBL/GenBank/DDBJ databases">
        <authorList>
            <person name="Alioto T."/>
            <person name="Alioto T."/>
            <person name="Gomez Garrido J."/>
        </authorList>
    </citation>
    <scope>NUCLEOTIDE SEQUENCE [LARGE SCALE GENOMIC DNA]</scope>
</reference>
<dbReference type="EMBL" id="CACTIH010000038">
    <property type="protein sequence ID" value="CAA2938748.1"/>
    <property type="molecule type" value="Genomic_DNA"/>
</dbReference>
<keyword evidence="2" id="KW-1185">Reference proteome</keyword>
<sequence length="119" mass="13344">MGTVNLEIIVSTYLSSCPLGIAFLIRLRLKSTSGQLKQDGNVQPYKKSEPISEANNELVTVVVVENLQDMVLNSGKNGEHQYSLLDHLNVRLFTFGSAYKELLSNIKFFDEMHCNNEHG</sequence>
<evidence type="ECO:0000313" key="1">
    <source>
        <dbReference type="EMBL" id="CAA2938748.1"/>
    </source>
</evidence>
<dbReference type="Proteomes" id="UP000594638">
    <property type="component" value="Unassembled WGS sequence"/>
</dbReference>
<gene>
    <name evidence="1" type="ORF">OLEA9_A055399</name>
</gene>